<organism evidence="1 2">
    <name type="scientific">Holothuria leucospilota</name>
    <name type="common">Black long sea cucumber</name>
    <name type="synonym">Mertensiothuria leucospilota</name>
    <dbReference type="NCBI Taxonomy" id="206669"/>
    <lineage>
        <taxon>Eukaryota</taxon>
        <taxon>Metazoa</taxon>
        <taxon>Echinodermata</taxon>
        <taxon>Eleutherozoa</taxon>
        <taxon>Echinozoa</taxon>
        <taxon>Holothuroidea</taxon>
        <taxon>Aspidochirotacea</taxon>
        <taxon>Aspidochirotida</taxon>
        <taxon>Holothuriidae</taxon>
        <taxon>Holothuria</taxon>
    </lineage>
</organism>
<accession>A0A9Q0YRE9</accession>
<keyword evidence="2" id="KW-1185">Reference proteome</keyword>
<reference evidence="1" key="1">
    <citation type="submission" date="2021-10" db="EMBL/GenBank/DDBJ databases">
        <title>Tropical sea cucumber genome reveals ecological adaptation and Cuvierian tubules defense mechanism.</title>
        <authorList>
            <person name="Chen T."/>
        </authorList>
    </citation>
    <scope>NUCLEOTIDE SEQUENCE</scope>
    <source>
        <strain evidence="1">Nanhai2018</strain>
        <tissue evidence="1">Muscle</tissue>
    </source>
</reference>
<protein>
    <submittedName>
        <fullName evidence="1">Uncharacterized protein</fullName>
    </submittedName>
</protein>
<dbReference type="Proteomes" id="UP001152320">
    <property type="component" value="Chromosome 19"/>
</dbReference>
<gene>
    <name evidence="1" type="ORF">HOLleu_36485</name>
</gene>
<proteinExistence type="predicted"/>
<name>A0A9Q0YRE9_HOLLE</name>
<dbReference type="AlphaFoldDB" id="A0A9Q0YRE9"/>
<sequence length="68" mass="7685">MRQDAININIWPMCRKFSDSGSSSIQEGASFAWFSCQAVVQSKEPPPLQPLGKWLKNTDTLTSVRWGR</sequence>
<evidence type="ECO:0000313" key="2">
    <source>
        <dbReference type="Proteomes" id="UP001152320"/>
    </source>
</evidence>
<evidence type="ECO:0000313" key="1">
    <source>
        <dbReference type="EMBL" id="KAJ8023911.1"/>
    </source>
</evidence>
<dbReference type="EMBL" id="JAIZAY010000019">
    <property type="protein sequence ID" value="KAJ8023911.1"/>
    <property type="molecule type" value="Genomic_DNA"/>
</dbReference>
<comment type="caution">
    <text evidence="1">The sequence shown here is derived from an EMBL/GenBank/DDBJ whole genome shotgun (WGS) entry which is preliminary data.</text>
</comment>